<organism evidence="2 3">
    <name type="scientific">Trichobilharzia regenti</name>
    <name type="common">Nasal bird schistosome</name>
    <dbReference type="NCBI Taxonomy" id="157069"/>
    <lineage>
        <taxon>Eukaryota</taxon>
        <taxon>Metazoa</taxon>
        <taxon>Spiralia</taxon>
        <taxon>Lophotrochozoa</taxon>
        <taxon>Platyhelminthes</taxon>
        <taxon>Trematoda</taxon>
        <taxon>Digenea</taxon>
        <taxon>Strigeidida</taxon>
        <taxon>Schistosomatoidea</taxon>
        <taxon>Schistosomatidae</taxon>
        <taxon>Trichobilharzia</taxon>
    </lineage>
</organism>
<evidence type="ECO:0000313" key="2">
    <source>
        <dbReference type="Proteomes" id="UP000050795"/>
    </source>
</evidence>
<dbReference type="InterPro" id="IPR000477">
    <property type="entry name" value="RT_dom"/>
</dbReference>
<evidence type="ECO:0000259" key="1">
    <source>
        <dbReference type="PROSITE" id="PS50878"/>
    </source>
</evidence>
<dbReference type="PROSITE" id="PS50878">
    <property type="entry name" value="RT_POL"/>
    <property type="match status" value="1"/>
</dbReference>
<dbReference type="InterPro" id="IPR043502">
    <property type="entry name" value="DNA/RNA_pol_sf"/>
</dbReference>
<accession>A0AA85IS92</accession>
<feature type="domain" description="Reverse transcriptase" evidence="1">
    <location>
        <begin position="1"/>
        <end position="172"/>
    </location>
</feature>
<name>A0AA85IS92_TRIRE</name>
<dbReference type="SUPFAM" id="SSF56672">
    <property type="entry name" value="DNA/RNA polymerases"/>
    <property type="match status" value="1"/>
</dbReference>
<sequence>MEKLILLNLQPSLKAFNDPKQFAYKHSRSTLVAAAVLRHNIVSSLDKAAKFVLRTFIDYTSAYDLVPGDILLNKLTETQTDCWVVKWLHTYFAERKQYTVCQGKSFTSSLTEADIPQGSVISPFLFPFFLHYFPHSDKINLVKYADDLIISISVNSQLDCTRMNSFLLGFSK</sequence>
<evidence type="ECO:0000313" key="3">
    <source>
        <dbReference type="WBParaSite" id="TREG1_11820.1"/>
    </source>
</evidence>
<protein>
    <recommendedName>
        <fullName evidence="1">Reverse transcriptase domain-containing protein</fullName>
    </recommendedName>
</protein>
<keyword evidence="2" id="KW-1185">Reference proteome</keyword>
<dbReference type="Proteomes" id="UP000050795">
    <property type="component" value="Unassembled WGS sequence"/>
</dbReference>
<dbReference type="AlphaFoldDB" id="A0AA85IS92"/>
<dbReference type="WBParaSite" id="TREG1_11820.1">
    <property type="protein sequence ID" value="TREG1_11820.1"/>
    <property type="gene ID" value="TREG1_11820"/>
</dbReference>
<dbReference type="Pfam" id="PF00078">
    <property type="entry name" value="RVT_1"/>
    <property type="match status" value="1"/>
</dbReference>
<dbReference type="PANTHER" id="PTHR33332">
    <property type="entry name" value="REVERSE TRANSCRIPTASE DOMAIN-CONTAINING PROTEIN"/>
    <property type="match status" value="1"/>
</dbReference>
<reference evidence="2" key="1">
    <citation type="submission" date="2022-06" db="EMBL/GenBank/DDBJ databases">
        <authorList>
            <person name="Berger JAMES D."/>
            <person name="Berger JAMES D."/>
        </authorList>
    </citation>
    <scope>NUCLEOTIDE SEQUENCE [LARGE SCALE GENOMIC DNA]</scope>
</reference>
<reference evidence="3" key="2">
    <citation type="submission" date="2023-11" db="UniProtKB">
        <authorList>
            <consortium name="WormBaseParasite"/>
        </authorList>
    </citation>
    <scope>IDENTIFICATION</scope>
</reference>
<proteinExistence type="predicted"/>